<dbReference type="RefSeq" id="WP_141385538.1">
    <property type="nucleotide sequence ID" value="NZ_BJNQ01000001.1"/>
</dbReference>
<proteinExistence type="predicted"/>
<name>A0A4Y4B2S8_MICMQ</name>
<reference evidence="1 2" key="1">
    <citation type="submission" date="2019-06" db="EMBL/GenBank/DDBJ databases">
        <title>Whole genome shotgun sequence of Microbacterium liquefaciens NBRC 15037.</title>
        <authorList>
            <person name="Hosoyama A."/>
            <person name="Uohara A."/>
            <person name="Ohji S."/>
            <person name="Ichikawa N."/>
        </authorList>
    </citation>
    <scope>NUCLEOTIDE SEQUENCE [LARGE SCALE GENOMIC DNA]</scope>
    <source>
        <strain evidence="1 2">NBRC 15037</strain>
    </source>
</reference>
<dbReference type="AlphaFoldDB" id="A0A4Y4B2S8"/>
<sequence length="310" mass="31823">MAPEAAFDVTCSDVNSAVAGVLGAAVGGEKDVLGLTSTPIWYPGPAQHMMQQAGGIACSAGDPVQLDPNSTSPADWSIAVVPGAQAIIDGAAERGASDIPGDGIRCFTGSCTIELRDGDVLMTGSLRSSALVESDADRVREAMAGVLASAVATLRDFEPGQSKIAGARCETLLTAQEASEILGREVVIMDYTELGGWGTAAEIYFASEGAQYCMYATGPDPYGDPTLVALTTLPSGAWAFEKLDAGSPVSLTGADAALTGVDFYGRTVLDARVGADWLRFTVPVGEDASSVTSVAEATIEHLTRGRPAPQ</sequence>
<accession>A0A4Y4B2S8</accession>
<gene>
    <name evidence="1" type="ORF">MLI01_00240</name>
</gene>
<dbReference type="EMBL" id="BJNQ01000001">
    <property type="protein sequence ID" value="GEC73879.1"/>
    <property type="molecule type" value="Genomic_DNA"/>
</dbReference>
<dbReference type="Proteomes" id="UP000317410">
    <property type="component" value="Unassembled WGS sequence"/>
</dbReference>
<evidence type="ECO:0000313" key="1">
    <source>
        <dbReference type="EMBL" id="GEC73879.1"/>
    </source>
</evidence>
<organism evidence="1 2">
    <name type="scientific">Microbacterium maritypicum</name>
    <name type="common">Microbacterium liquefaciens</name>
    <dbReference type="NCBI Taxonomy" id="33918"/>
    <lineage>
        <taxon>Bacteria</taxon>
        <taxon>Bacillati</taxon>
        <taxon>Actinomycetota</taxon>
        <taxon>Actinomycetes</taxon>
        <taxon>Micrococcales</taxon>
        <taxon>Microbacteriaceae</taxon>
        <taxon>Microbacterium</taxon>
    </lineage>
</organism>
<evidence type="ECO:0000313" key="2">
    <source>
        <dbReference type="Proteomes" id="UP000317410"/>
    </source>
</evidence>
<comment type="caution">
    <text evidence="1">The sequence shown here is derived from an EMBL/GenBank/DDBJ whole genome shotgun (WGS) entry which is preliminary data.</text>
</comment>
<protein>
    <submittedName>
        <fullName evidence="1">Uncharacterized protein</fullName>
    </submittedName>
</protein>